<sequence length="209" mass="23720">MEYELLEADNGEIQGLTCHIHSLYTVTTVWFKSVSILNMGNLLAGELHALDFDTVKIMFGYYSNPQIMVKRIGIPSISVFISETKHACWFRLHREKEAGSASAERKVGKLGLISVPFENNLSPPVIWRYTIVICDKRSLVVFGLVPILLTDYKDCYDGSPPIQRITVFVQQGAVKIIREFVHTVFSDFPRILSGLIWFLDLNLSFGFDL</sequence>
<dbReference type="Proteomes" id="UP001159042">
    <property type="component" value="Unassembled WGS sequence"/>
</dbReference>
<organism evidence="1 2">
    <name type="scientific">Exocentrus adspersus</name>
    <dbReference type="NCBI Taxonomy" id="1586481"/>
    <lineage>
        <taxon>Eukaryota</taxon>
        <taxon>Metazoa</taxon>
        <taxon>Ecdysozoa</taxon>
        <taxon>Arthropoda</taxon>
        <taxon>Hexapoda</taxon>
        <taxon>Insecta</taxon>
        <taxon>Pterygota</taxon>
        <taxon>Neoptera</taxon>
        <taxon>Endopterygota</taxon>
        <taxon>Coleoptera</taxon>
        <taxon>Polyphaga</taxon>
        <taxon>Cucujiformia</taxon>
        <taxon>Chrysomeloidea</taxon>
        <taxon>Cerambycidae</taxon>
        <taxon>Lamiinae</taxon>
        <taxon>Acanthocinini</taxon>
        <taxon>Exocentrus</taxon>
    </lineage>
</organism>
<accession>A0AAV8VW23</accession>
<dbReference type="EMBL" id="JANEYG010000024">
    <property type="protein sequence ID" value="KAJ8918538.1"/>
    <property type="molecule type" value="Genomic_DNA"/>
</dbReference>
<comment type="caution">
    <text evidence="1">The sequence shown here is derived from an EMBL/GenBank/DDBJ whole genome shotgun (WGS) entry which is preliminary data.</text>
</comment>
<dbReference type="AlphaFoldDB" id="A0AAV8VW23"/>
<proteinExistence type="predicted"/>
<gene>
    <name evidence="1" type="ORF">NQ315_013043</name>
</gene>
<protein>
    <submittedName>
        <fullName evidence="1">Uncharacterized protein</fullName>
    </submittedName>
</protein>
<keyword evidence="2" id="KW-1185">Reference proteome</keyword>
<evidence type="ECO:0000313" key="1">
    <source>
        <dbReference type="EMBL" id="KAJ8918538.1"/>
    </source>
</evidence>
<evidence type="ECO:0000313" key="2">
    <source>
        <dbReference type="Proteomes" id="UP001159042"/>
    </source>
</evidence>
<name>A0AAV8VW23_9CUCU</name>
<reference evidence="1 2" key="1">
    <citation type="journal article" date="2023" name="Insect Mol. Biol.">
        <title>Genome sequencing provides insights into the evolution of gene families encoding plant cell wall-degrading enzymes in longhorned beetles.</title>
        <authorList>
            <person name="Shin N.R."/>
            <person name="Okamura Y."/>
            <person name="Kirsch R."/>
            <person name="Pauchet Y."/>
        </authorList>
    </citation>
    <scope>NUCLEOTIDE SEQUENCE [LARGE SCALE GENOMIC DNA]</scope>
    <source>
        <strain evidence="1">EAD_L_NR</strain>
    </source>
</reference>